<feature type="transmembrane region" description="Helical" evidence="1">
    <location>
        <begin position="128"/>
        <end position="153"/>
    </location>
</feature>
<dbReference type="KEGG" id="xla:108696827"/>
<accession>A0A8J1L7Y6</accession>
<dbReference type="AlphaFoldDB" id="A0A8J1L7Y6"/>
<reference evidence="3" key="1">
    <citation type="submission" date="2025-08" db="UniProtKB">
        <authorList>
            <consortium name="RefSeq"/>
        </authorList>
    </citation>
    <scope>IDENTIFICATION</scope>
    <source>
        <strain evidence="3">J_2021</strain>
        <tissue evidence="3">Erythrocytes</tissue>
    </source>
</reference>
<protein>
    <submittedName>
        <fullName evidence="3">Lens fiber membrane intrinsic protein-like isoform X1</fullName>
    </submittedName>
</protein>
<name>A0A8J1L7Y6_XENLA</name>
<keyword evidence="1" id="KW-1133">Transmembrane helix</keyword>
<evidence type="ECO:0000313" key="2">
    <source>
        <dbReference type="Proteomes" id="UP000186698"/>
    </source>
</evidence>
<organism evidence="2 3">
    <name type="scientific">Xenopus laevis</name>
    <name type="common">African clawed frog</name>
    <dbReference type="NCBI Taxonomy" id="8355"/>
    <lineage>
        <taxon>Eukaryota</taxon>
        <taxon>Metazoa</taxon>
        <taxon>Chordata</taxon>
        <taxon>Craniata</taxon>
        <taxon>Vertebrata</taxon>
        <taxon>Euteleostomi</taxon>
        <taxon>Amphibia</taxon>
        <taxon>Batrachia</taxon>
        <taxon>Anura</taxon>
        <taxon>Pipoidea</taxon>
        <taxon>Pipidae</taxon>
        <taxon>Xenopodinae</taxon>
        <taxon>Xenopus</taxon>
        <taxon>Xenopus</taxon>
    </lineage>
</organism>
<dbReference type="GeneID" id="108696827"/>
<dbReference type="OrthoDB" id="9909703at2759"/>
<dbReference type="Gene3D" id="1.20.140.150">
    <property type="match status" value="1"/>
</dbReference>
<proteinExistence type="predicted"/>
<evidence type="ECO:0000256" key="1">
    <source>
        <dbReference type="SAM" id="Phobius"/>
    </source>
</evidence>
<dbReference type="Proteomes" id="UP000186698">
    <property type="component" value="Chromosome 7L"/>
</dbReference>
<feature type="transmembrane region" description="Helical" evidence="1">
    <location>
        <begin position="62"/>
        <end position="84"/>
    </location>
</feature>
<keyword evidence="1" id="KW-0472">Membrane</keyword>
<gene>
    <name evidence="3" type="primary">LOC108696827</name>
</gene>
<keyword evidence="1" id="KW-0812">Transmembrane</keyword>
<keyword evidence="2" id="KW-1185">Reference proteome</keyword>
<dbReference type="RefSeq" id="XP_041425656.1">
    <property type="nucleotide sequence ID" value="XM_041569722.1"/>
</dbReference>
<feature type="transmembrane region" description="Helical" evidence="1">
    <location>
        <begin position="7"/>
        <end position="31"/>
    </location>
</feature>
<feature type="transmembrane region" description="Helical" evidence="1">
    <location>
        <begin position="96"/>
        <end position="122"/>
    </location>
</feature>
<sequence length="183" mass="19862">MYRLHKGIILLLILGSSLLALIAMITDYWAIIPSTSQHMGLFRICNKHKTCYSLLGTDSPKYLLISVFVIGMLLLPCGILEVFYASSGRLGCLKCVGVISCLQVILTFSGLISATVLLSSFLKTETFYFSWSFALGWLAVIVAAAQVALSFYINKIEPPSPAPTVTGIMGTLHEIQVAVIPVS</sequence>
<evidence type="ECO:0000313" key="3">
    <source>
        <dbReference type="RefSeq" id="XP_041425656.1"/>
    </source>
</evidence>